<evidence type="ECO:0000313" key="2">
    <source>
        <dbReference type="EMBL" id="GFS10245.1"/>
    </source>
</evidence>
<feature type="compositionally biased region" description="Basic and acidic residues" evidence="1">
    <location>
        <begin position="187"/>
        <end position="207"/>
    </location>
</feature>
<sequence length="1201" mass="126020">MNDDNDENNSADNFFLQVEMFHSDEPLRDTNTLCDVAYSYNWRRRSPLALAFCVCKTPPTKPRPPRLLSQLNPVRDKKEDAKIAKENVEKKAEVTETKENSMKKELADEDIPDSLDITKKPEETEDLIKKEIKSPLKDGSQPKEPGSNTASSVLRDSAINNTDKSTPKKAQKEKIEANAKPAQQRLSSKDTKSKGKNENNKCNRPPEDIASTVSKNVKTVTNSDEKKSQSFTETSHITSSSSTSLKSDVIDVPITSSSQRFTTYASSSSSPTTITTTAAPPNKISENTKFAGSHSSPAKVSEPSINCNTPSGTLISPNQCDVKTIKSQPEAAVKTKSSKASRKVLGKRPANNPVLIAPAPAKIPPVCSSMVDISKVIKVDQNQQSLNNLSNHCGIVNANSSNIPATPTINLVSMLPVGLPTPSPSPKNVEMPKHSKASKGMKKFSSFTVANLLGSHTPKRARMRMGPSVARIKPPVLNFINTGSTNTVVSSSQSSGATNSLAPPLQTPLVPSVSGFISPLVLPQAQLYLSSNGVAPSGLRLTPTPSMQSPSQAIGVNPSALGTPSMSSSQSFVNSKVPSTPLTISFPSMGVPTTLPSLTNLSASQSAFFASTLPSVPVSQLFSSIQTSLSSPFCFPPISSSPSLVSSSSVTVSTSVTSSTASSFTSHSKSSSISSSSVTSASFITQANSFTAAAKDGCPIPPSSMSSPPPAAPASPTPAAVPIQQSQTQGADSGFSQGAHVAPKTDNNHKGSKTSKTKARANTATVQAQKTGSKSKCNASFQTNNSITDTSAENKSNIFQPGPAFAQRLSHSQETVNNSSKSSLAGKRNAATAFSADTKGEGLLTSDRKKTKLKETGLSCVPSTSIASSGTPCSNPISKSSVSPATALAQLCITSPTSQTTLTTSACKNPTSFVFPATPIHTCDKPEAKTEVEKNLANGVSDKTKTPQTPSQSYEVSNKFSNQTSPPLKTSPAIPGPISPPSRSLAVKPKKKIADIANTLHKRVSESMHTQSPGSLPLPHNRTPSSSESSSSIISTSHATPPKSTTNRVDLLGNSRSWGDGSIGGMLLPVTKPVSPSSLLTLSTSESKQRETLQGSQLSTATITSARHELPGRPLSLHNNTLAKGLSACLGSRVEAKRTATSAGALMTMRTSTPNSSPISGGPNGHLRVDEQPLNLVKRDSGFSHVASSILLGDKVKHAVK</sequence>
<feature type="compositionally biased region" description="Polar residues" evidence="1">
    <location>
        <begin position="723"/>
        <end position="736"/>
    </location>
</feature>
<feature type="compositionally biased region" description="Polar residues" evidence="1">
    <location>
        <begin position="760"/>
        <end position="779"/>
    </location>
</feature>
<feature type="compositionally biased region" description="Pro residues" evidence="1">
    <location>
        <begin position="699"/>
        <end position="716"/>
    </location>
</feature>
<feature type="compositionally biased region" description="Polar residues" evidence="1">
    <location>
        <begin position="146"/>
        <end position="164"/>
    </location>
</feature>
<feature type="region of interest" description="Disordered" evidence="1">
    <location>
        <begin position="539"/>
        <end position="560"/>
    </location>
</feature>
<evidence type="ECO:0000313" key="3">
    <source>
        <dbReference type="Proteomes" id="UP000762676"/>
    </source>
</evidence>
<feature type="compositionally biased region" description="Basic residues" evidence="1">
    <location>
        <begin position="750"/>
        <end position="759"/>
    </location>
</feature>
<feature type="region of interest" description="Disordered" evidence="1">
    <location>
        <begin position="260"/>
        <end position="303"/>
    </location>
</feature>
<proteinExistence type="predicted"/>
<feature type="compositionally biased region" description="Low complexity" evidence="1">
    <location>
        <begin position="260"/>
        <end position="277"/>
    </location>
</feature>
<keyword evidence="3" id="KW-1185">Reference proteome</keyword>
<protein>
    <submittedName>
        <fullName evidence="2">Uncharacterized protein</fullName>
    </submittedName>
</protein>
<name>A0AAV4IJS5_9GAST</name>
<reference evidence="2 3" key="1">
    <citation type="journal article" date="2021" name="Elife">
        <title>Chloroplast acquisition without the gene transfer in kleptoplastic sea slugs, Plakobranchus ocellatus.</title>
        <authorList>
            <person name="Maeda T."/>
            <person name="Takahashi S."/>
            <person name="Yoshida T."/>
            <person name="Shimamura S."/>
            <person name="Takaki Y."/>
            <person name="Nagai Y."/>
            <person name="Toyoda A."/>
            <person name="Suzuki Y."/>
            <person name="Arimoto A."/>
            <person name="Ishii H."/>
            <person name="Satoh N."/>
            <person name="Nishiyama T."/>
            <person name="Hasebe M."/>
            <person name="Maruyama T."/>
            <person name="Minagawa J."/>
            <person name="Obokata J."/>
            <person name="Shigenobu S."/>
        </authorList>
    </citation>
    <scope>NUCLEOTIDE SEQUENCE [LARGE SCALE GENOMIC DNA]</scope>
</reference>
<dbReference type="Proteomes" id="UP000762676">
    <property type="component" value="Unassembled WGS sequence"/>
</dbReference>
<feature type="region of interest" description="Disordered" evidence="1">
    <location>
        <begin position="59"/>
        <end position="248"/>
    </location>
</feature>
<feature type="compositionally biased region" description="Polar residues" evidence="1">
    <location>
        <begin position="1038"/>
        <end position="1048"/>
    </location>
</feature>
<feature type="region of interest" description="Disordered" evidence="1">
    <location>
        <begin position="936"/>
        <end position="989"/>
    </location>
</feature>
<organism evidence="2 3">
    <name type="scientific">Elysia marginata</name>
    <dbReference type="NCBI Taxonomy" id="1093978"/>
    <lineage>
        <taxon>Eukaryota</taxon>
        <taxon>Metazoa</taxon>
        <taxon>Spiralia</taxon>
        <taxon>Lophotrochozoa</taxon>
        <taxon>Mollusca</taxon>
        <taxon>Gastropoda</taxon>
        <taxon>Heterobranchia</taxon>
        <taxon>Euthyneura</taxon>
        <taxon>Panpulmonata</taxon>
        <taxon>Sacoglossa</taxon>
        <taxon>Placobranchoidea</taxon>
        <taxon>Plakobranchidae</taxon>
        <taxon>Elysia</taxon>
    </lineage>
</organism>
<feature type="compositionally biased region" description="Polar residues" evidence="1">
    <location>
        <begin position="946"/>
        <end position="968"/>
    </location>
</feature>
<feature type="compositionally biased region" description="Polar residues" evidence="1">
    <location>
        <begin position="543"/>
        <end position="560"/>
    </location>
</feature>
<gene>
    <name evidence="2" type="ORF">ElyMa_004803800</name>
</gene>
<evidence type="ECO:0000256" key="1">
    <source>
        <dbReference type="SAM" id="MobiDB-lite"/>
    </source>
</evidence>
<accession>A0AAV4IJS5</accession>
<feature type="region of interest" description="Disordered" evidence="1">
    <location>
        <begin position="1004"/>
        <end position="1053"/>
    </location>
</feature>
<dbReference type="AlphaFoldDB" id="A0AAV4IJS5"/>
<dbReference type="Gene3D" id="3.10.20.90">
    <property type="entry name" value="Phosphatidylinositol 3-kinase Catalytic Subunit, Chain A, domain 1"/>
    <property type="match status" value="1"/>
</dbReference>
<dbReference type="EMBL" id="BMAT01009626">
    <property type="protein sequence ID" value="GFS10245.1"/>
    <property type="molecule type" value="Genomic_DNA"/>
</dbReference>
<feature type="compositionally biased region" description="Low complexity" evidence="1">
    <location>
        <begin position="230"/>
        <end position="247"/>
    </location>
</feature>
<feature type="compositionally biased region" description="Polar residues" evidence="1">
    <location>
        <begin position="211"/>
        <end position="222"/>
    </location>
</feature>
<comment type="caution">
    <text evidence="2">The sequence shown here is derived from an EMBL/GenBank/DDBJ whole genome shotgun (WGS) entry which is preliminary data.</text>
</comment>
<feature type="compositionally biased region" description="Low complexity" evidence="1">
    <location>
        <begin position="1025"/>
        <end position="1037"/>
    </location>
</feature>
<feature type="region of interest" description="Disordered" evidence="1">
    <location>
        <begin position="694"/>
        <end position="779"/>
    </location>
</feature>
<feature type="compositionally biased region" description="Basic and acidic residues" evidence="1">
    <location>
        <begin position="74"/>
        <end position="106"/>
    </location>
</feature>
<feature type="compositionally biased region" description="Basic and acidic residues" evidence="1">
    <location>
        <begin position="116"/>
        <end position="136"/>
    </location>
</feature>
<feature type="compositionally biased region" description="Polar residues" evidence="1">
    <location>
        <begin position="284"/>
        <end position="303"/>
    </location>
</feature>